<dbReference type="GO" id="GO:0017056">
    <property type="term" value="F:structural constituent of nuclear pore"/>
    <property type="evidence" value="ECO:0007669"/>
    <property type="project" value="TreeGrafter"/>
</dbReference>
<sequence length="315" mass="34870">HDVCKMLALSCLDLMVELDPHGHWISFLSARGYLKFLIDSLLAADSELVELLSPAAMTLRPLYVYESKMALLCRVASTPSGAELVLEQNCLASLSTMQVFDSHPDIAPRYPQSRLNSMELDFVPSVSSRYLQLLSPALALCQTIISSLGVENQSAVSQVMHFLLSHGDMVTQVLRCGSPFLQLNYLKELQQLTAVIARATNQEVVRITREGCGDKSLMLESTSHFHKIQKLMLALLGRFVLSETTLKDLTSSADPDRSDRERRAEVILTFMQISGNLVMYARNLVSSSGLDKPATSVILQPSLLEPNIIDKKETS</sequence>
<gene>
    <name evidence="5" type="ORF">g.27572</name>
</gene>
<dbReference type="GO" id="GO:0044611">
    <property type="term" value="C:nuclear pore inner ring"/>
    <property type="evidence" value="ECO:0007669"/>
    <property type="project" value="TreeGrafter"/>
</dbReference>
<dbReference type="EMBL" id="GEBQ01009188">
    <property type="protein sequence ID" value="JAT30789.1"/>
    <property type="molecule type" value="Transcribed_RNA"/>
</dbReference>
<protein>
    <submittedName>
        <fullName evidence="5">Uncharacterized protein</fullName>
    </submittedName>
</protein>
<evidence type="ECO:0000256" key="3">
    <source>
        <dbReference type="ARBA" id="ARBA00022448"/>
    </source>
</evidence>
<proteinExistence type="inferred from homology"/>
<dbReference type="InterPro" id="IPR021827">
    <property type="entry name" value="Nup186/Nup192/Nup205"/>
</dbReference>
<dbReference type="AlphaFoldDB" id="A0A1B6M4E1"/>
<dbReference type="PANTHER" id="PTHR31344">
    <property type="entry name" value="NUCLEAR PORE COMPLEX PROTEIN NUP205"/>
    <property type="match status" value="1"/>
</dbReference>
<reference evidence="5" key="1">
    <citation type="submission" date="2015-11" db="EMBL/GenBank/DDBJ databases">
        <title>De novo transcriptome assembly of four potential Pierce s Disease insect vectors from Arizona vineyards.</title>
        <authorList>
            <person name="Tassone E.E."/>
        </authorList>
    </citation>
    <scope>NUCLEOTIDE SEQUENCE</scope>
</reference>
<name>A0A1B6M4E1_9HEMI</name>
<evidence type="ECO:0000256" key="1">
    <source>
        <dbReference type="ARBA" id="ARBA00004123"/>
    </source>
</evidence>
<dbReference type="PANTHER" id="PTHR31344:SF0">
    <property type="entry name" value="NUCLEAR PORE COMPLEX PROTEIN NUP205"/>
    <property type="match status" value="1"/>
</dbReference>
<accession>A0A1B6M4E1</accession>
<evidence type="ECO:0000256" key="4">
    <source>
        <dbReference type="ARBA" id="ARBA00023242"/>
    </source>
</evidence>
<evidence type="ECO:0000256" key="2">
    <source>
        <dbReference type="ARBA" id="ARBA00005892"/>
    </source>
</evidence>
<keyword evidence="3" id="KW-0813">Transport</keyword>
<comment type="subcellular location">
    <subcellularLocation>
        <location evidence="1">Nucleus</location>
    </subcellularLocation>
</comment>
<feature type="non-terminal residue" evidence="5">
    <location>
        <position position="1"/>
    </location>
</feature>
<keyword evidence="4" id="KW-0539">Nucleus</keyword>
<dbReference type="Pfam" id="PF11894">
    <property type="entry name" value="Nup192"/>
    <property type="match status" value="1"/>
</dbReference>
<dbReference type="GO" id="GO:0006999">
    <property type="term" value="P:nuclear pore organization"/>
    <property type="evidence" value="ECO:0007669"/>
    <property type="project" value="TreeGrafter"/>
</dbReference>
<evidence type="ECO:0000313" key="5">
    <source>
        <dbReference type="EMBL" id="JAT30789.1"/>
    </source>
</evidence>
<feature type="non-terminal residue" evidence="5">
    <location>
        <position position="315"/>
    </location>
</feature>
<comment type="similarity">
    <text evidence="2">Belongs to the NUP186/NUP192/NUP205 family.</text>
</comment>
<organism evidence="5">
    <name type="scientific">Graphocephala atropunctata</name>
    <dbReference type="NCBI Taxonomy" id="36148"/>
    <lineage>
        <taxon>Eukaryota</taxon>
        <taxon>Metazoa</taxon>
        <taxon>Ecdysozoa</taxon>
        <taxon>Arthropoda</taxon>
        <taxon>Hexapoda</taxon>
        <taxon>Insecta</taxon>
        <taxon>Pterygota</taxon>
        <taxon>Neoptera</taxon>
        <taxon>Paraneoptera</taxon>
        <taxon>Hemiptera</taxon>
        <taxon>Auchenorrhyncha</taxon>
        <taxon>Membracoidea</taxon>
        <taxon>Cicadellidae</taxon>
        <taxon>Cicadellinae</taxon>
        <taxon>Cicadellini</taxon>
        <taxon>Graphocephala</taxon>
    </lineage>
</organism>